<keyword evidence="11" id="KW-0413">Isomerase</keyword>
<dbReference type="PANTHER" id="PTHR11070">
    <property type="entry name" value="UVRD / RECB / PCRA DNA HELICASE FAMILY MEMBER"/>
    <property type="match status" value="1"/>
</dbReference>
<dbReference type="InterPro" id="IPR014017">
    <property type="entry name" value="DNA_helicase_UvrD-like_C"/>
</dbReference>
<dbReference type="InterPro" id="IPR000212">
    <property type="entry name" value="DNA_helicase_UvrD/REP"/>
</dbReference>
<dbReference type="Pfam" id="PF13361">
    <property type="entry name" value="UvrD_C"/>
    <property type="match status" value="1"/>
</dbReference>
<evidence type="ECO:0000256" key="10">
    <source>
        <dbReference type="ARBA" id="ARBA00023204"/>
    </source>
</evidence>
<dbReference type="EMBL" id="PPTS01000002">
    <property type="protein sequence ID" value="RDB66219.1"/>
    <property type="molecule type" value="Genomic_DNA"/>
</dbReference>
<dbReference type="InterPro" id="IPR014016">
    <property type="entry name" value="UvrD-like_ATP-bd"/>
</dbReference>
<evidence type="ECO:0000259" key="17">
    <source>
        <dbReference type="PROSITE" id="PS51217"/>
    </source>
</evidence>
<evidence type="ECO:0000256" key="4">
    <source>
        <dbReference type="ARBA" id="ARBA00022763"/>
    </source>
</evidence>
<name>A0A369M5R8_9ACTN</name>
<keyword evidence="2" id="KW-0540">Nuclease</keyword>
<dbReference type="PROSITE" id="PS51217">
    <property type="entry name" value="UVRD_HELICASE_CTER"/>
    <property type="match status" value="1"/>
</dbReference>
<comment type="caution">
    <text evidence="18">The sequence shown here is derived from an EMBL/GenBank/DDBJ whole genome shotgun (WGS) entry which is preliminary data.</text>
</comment>
<keyword evidence="19" id="KW-1185">Reference proteome</keyword>
<evidence type="ECO:0000256" key="12">
    <source>
        <dbReference type="ARBA" id="ARBA00034617"/>
    </source>
</evidence>
<dbReference type="GeneID" id="78358723"/>
<dbReference type="InterPro" id="IPR011335">
    <property type="entry name" value="Restrct_endonuc-II-like"/>
</dbReference>
<keyword evidence="9" id="KW-0238">DNA-binding</keyword>
<keyword evidence="3 15" id="KW-0547">Nucleotide-binding</keyword>
<keyword evidence="10" id="KW-0234">DNA repair</keyword>
<evidence type="ECO:0000256" key="14">
    <source>
        <dbReference type="ARBA" id="ARBA00048988"/>
    </source>
</evidence>
<comment type="catalytic activity">
    <reaction evidence="12">
        <text>Couples ATP hydrolysis with the unwinding of duplex DNA by translocating in the 3'-5' direction.</text>
        <dbReference type="EC" id="5.6.2.4"/>
    </reaction>
</comment>
<dbReference type="Pfam" id="PF12705">
    <property type="entry name" value="PDDEXK_1"/>
    <property type="match status" value="1"/>
</dbReference>
<keyword evidence="5 15" id="KW-0378">Hydrolase</keyword>
<dbReference type="SUPFAM" id="SSF52540">
    <property type="entry name" value="P-loop containing nucleoside triphosphate hydrolases"/>
    <property type="match status" value="1"/>
</dbReference>
<dbReference type="GO" id="GO:0005829">
    <property type="term" value="C:cytosol"/>
    <property type="evidence" value="ECO:0007669"/>
    <property type="project" value="TreeGrafter"/>
</dbReference>
<reference evidence="18 19" key="1">
    <citation type="journal article" date="2018" name="Elife">
        <title>Discovery and characterization of a prevalent human gut bacterial enzyme sufficient for the inactivation of a family of plant toxins.</title>
        <authorList>
            <person name="Koppel N."/>
            <person name="Bisanz J.E."/>
            <person name="Pandelia M.E."/>
            <person name="Turnbaugh P.J."/>
            <person name="Balskus E.P."/>
        </authorList>
    </citation>
    <scope>NUCLEOTIDE SEQUENCE [LARGE SCALE GENOMIC DNA]</scope>
    <source>
        <strain evidence="18 19">3C</strain>
    </source>
</reference>
<dbReference type="GO" id="GO:0033202">
    <property type="term" value="C:DNA helicase complex"/>
    <property type="evidence" value="ECO:0007669"/>
    <property type="project" value="TreeGrafter"/>
</dbReference>
<dbReference type="SUPFAM" id="SSF52980">
    <property type="entry name" value="Restriction endonuclease-like"/>
    <property type="match status" value="1"/>
</dbReference>
<dbReference type="InterPro" id="IPR011604">
    <property type="entry name" value="PDDEXK-like_dom_sf"/>
</dbReference>
<dbReference type="PROSITE" id="PS51198">
    <property type="entry name" value="UVRD_HELICASE_ATP_BIND"/>
    <property type="match status" value="1"/>
</dbReference>
<dbReference type="Gene3D" id="3.90.320.10">
    <property type="match status" value="1"/>
</dbReference>
<feature type="domain" description="UvrD-like helicase C-terminal" evidence="17">
    <location>
        <begin position="457"/>
        <end position="734"/>
    </location>
</feature>
<accession>A0A369M5R8</accession>
<feature type="binding site" evidence="15">
    <location>
        <begin position="25"/>
        <end position="32"/>
    </location>
    <ligand>
        <name>ATP</name>
        <dbReference type="ChEBI" id="CHEBI:30616"/>
    </ligand>
</feature>
<evidence type="ECO:0000256" key="9">
    <source>
        <dbReference type="ARBA" id="ARBA00023125"/>
    </source>
</evidence>
<dbReference type="OrthoDB" id="9810135at2"/>
<dbReference type="PANTHER" id="PTHR11070:SF2">
    <property type="entry name" value="ATP-DEPENDENT DNA HELICASE SRS2"/>
    <property type="match status" value="1"/>
</dbReference>
<dbReference type="GO" id="GO:0000725">
    <property type="term" value="P:recombinational repair"/>
    <property type="evidence" value="ECO:0007669"/>
    <property type="project" value="TreeGrafter"/>
</dbReference>
<dbReference type="CDD" id="cd17932">
    <property type="entry name" value="DEXQc_UvrD"/>
    <property type="match status" value="1"/>
</dbReference>
<evidence type="ECO:0000256" key="13">
    <source>
        <dbReference type="ARBA" id="ARBA00034808"/>
    </source>
</evidence>
<comment type="similarity">
    <text evidence="1">Belongs to the helicase family. UvrD subfamily.</text>
</comment>
<dbReference type="Gene3D" id="1.10.486.10">
    <property type="entry name" value="PCRA, domain 4"/>
    <property type="match status" value="1"/>
</dbReference>
<evidence type="ECO:0000256" key="15">
    <source>
        <dbReference type="PROSITE-ProRule" id="PRU00560"/>
    </source>
</evidence>
<dbReference type="GO" id="GO:0004527">
    <property type="term" value="F:exonuclease activity"/>
    <property type="evidence" value="ECO:0007669"/>
    <property type="project" value="UniProtKB-KW"/>
</dbReference>
<evidence type="ECO:0000256" key="8">
    <source>
        <dbReference type="ARBA" id="ARBA00022840"/>
    </source>
</evidence>
<gene>
    <name evidence="18" type="ORF">C1877_03210</name>
</gene>
<dbReference type="GO" id="GO:0043138">
    <property type="term" value="F:3'-5' DNA helicase activity"/>
    <property type="evidence" value="ECO:0007669"/>
    <property type="project" value="UniProtKB-EC"/>
</dbReference>
<evidence type="ECO:0000256" key="2">
    <source>
        <dbReference type="ARBA" id="ARBA00022722"/>
    </source>
</evidence>
<evidence type="ECO:0000313" key="18">
    <source>
        <dbReference type="EMBL" id="RDB66219.1"/>
    </source>
</evidence>
<dbReference type="EC" id="5.6.2.4" evidence="13"/>
<evidence type="ECO:0000256" key="5">
    <source>
        <dbReference type="ARBA" id="ARBA00022801"/>
    </source>
</evidence>
<organism evidence="18 19">
    <name type="scientific">Gordonibacter pamelaeae</name>
    <dbReference type="NCBI Taxonomy" id="471189"/>
    <lineage>
        <taxon>Bacteria</taxon>
        <taxon>Bacillati</taxon>
        <taxon>Actinomycetota</taxon>
        <taxon>Coriobacteriia</taxon>
        <taxon>Eggerthellales</taxon>
        <taxon>Eggerthellaceae</taxon>
        <taxon>Gordonibacter</taxon>
    </lineage>
</organism>
<dbReference type="GO" id="GO:0005524">
    <property type="term" value="F:ATP binding"/>
    <property type="evidence" value="ECO:0007669"/>
    <property type="project" value="UniProtKB-UniRule"/>
</dbReference>
<keyword evidence="7" id="KW-0269">Exonuclease</keyword>
<evidence type="ECO:0000256" key="11">
    <source>
        <dbReference type="ARBA" id="ARBA00023235"/>
    </source>
</evidence>
<dbReference type="InterPro" id="IPR038726">
    <property type="entry name" value="PDDEXK_AddAB-type"/>
</dbReference>
<dbReference type="Pfam" id="PF00580">
    <property type="entry name" value="UvrD-helicase"/>
    <property type="match status" value="1"/>
</dbReference>
<dbReference type="RefSeq" id="WP_114568359.1">
    <property type="nucleotide sequence ID" value="NZ_CABMMS010000002.1"/>
</dbReference>
<keyword evidence="4" id="KW-0227">DNA damage</keyword>
<evidence type="ECO:0000256" key="6">
    <source>
        <dbReference type="ARBA" id="ARBA00022806"/>
    </source>
</evidence>
<comment type="catalytic activity">
    <reaction evidence="14">
        <text>ATP + H2O = ADP + phosphate + H(+)</text>
        <dbReference type="Rhea" id="RHEA:13065"/>
        <dbReference type="ChEBI" id="CHEBI:15377"/>
        <dbReference type="ChEBI" id="CHEBI:15378"/>
        <dbReference type="ChEBI" id="CHEBI:30616"/>
        <dbReference type="ChEBI" id="CHEBI:43474"/>
        <dbReference type="ChEBI" id="CHEBI:456216"/>
        <dbReference type="EC" id="5.6.2.4"/>
    </reaction>
</comment>
<keyword evidence="6 15" id="KW-0347">Helicase</keyword>
<feature type="domain" description="UvrD-like helicase ATP-binding" evidence="16">
    <location>
        <begin position="4"/>
        <end position="430"/>
    </location>
</feature>
<evidence type="ECO:0000256" key="1">
    <source>
        <dbReference type="ARBA" id="ARBA00009922"/>
    </source>
</evidence>
<evidence type="ECO:0000259" key="16">
    <source>
        <dbReference type="PROSITE" id="PS51198"/>
    </source>
</evidence>
<evidence type="ECO:0000256" key="7">
    <source>
        <dbReference type="ARBA" id="ARBA00022839"/>
    </source>
</evidence>
<evidence type="ECO:0000256" key="3">
    <source>
        <dbReference type="ARBA" id="ARBA00022741"/>
    </source>
</evidence>
<dbReference type="InterPro" id="IPR013986">
    <property type="entry name" value="DExx_box_DNA_helicase_dom_sf"/>
</dbReference>
<dbReference type="Gene3D" id="3.40.50.300">
    <property type="entry name" value="P-loop containing nucleotide triphosphate hydrolases"/>
    <property type="match status" value="4"/>
</dbReference>
<dbReference type="AlphaFoldDB" id="A0A369M5R8"/>
<evidence type="ECO:0000313" key="19">
    <source>
        <dbReference type="Proteomes" id="UP000254000"/>
    </source>
</evidence>
<sequence length="1215" mass="126662">MNLDSCTPGQRESVRRVEGPLLVSAGAGSGKTFTLTQRIAYALLPESGPAAGGIDEVLAITFTEKAAAEIKARVKRTLRAEGMCEEALKVDAAWISTIHGMCARILRTHALELGLDPAFGIVGDAERADLVAASIDEALGADNDIIERGSYGALFDEFPARSALPSAPSVASMLQALLDKAVGLRGGLDAVGLGPEPPAATVLARELLLAYEDVAGALEQGGKSAAAERARAQAADAAGALSAFVAGRPDAGLRDLAAVVDGCAFLPKTFGGPDVKERVAAYQEVHAHVCRSLALGLAWPRMAELMALARDVAGRYEGKKRALCKLDNDDLLVRTLAAFEEHPDVAGRYADRFKLVMVDEFQDTSQLQIDLVAHLAGPGLARLCTVGDAQQSIYRFRGADVNVYEAHKRTMRSDEVGALYVELAKNFRSHADVLAFVDRVFEQPHVFGDGFMSLEPHEGRPSTYRGDGPRIDLVLAERPAGRGTGVGVDDAKAACARAIARRFAALRACGHAPGDMVVLLGKMSRAETYAQALRDEGFECAVTGGSLFAAAPEVRVVARFVEALANPANTAALFEVLTSDLVRLSADDLLELATEQDDETGELRRRDLDKGFARLAERTEELPPRLAHAVRLLARAQRDARTCPLSRVVRDAVVRSGWMARLEGQGAAGLARAANVLKAVRLIEQLEGERGLGLASAARAFAAELATGMKEAPGALSGSGGDVVKIMTIHASKGLEFPIVAVADFAGPALPPGKLVVETCGAAAHASLAAGGSLDAFPGVAKRAGAGGFEDEEDADLAAARRVLEGAPACDGRGAPACTQDAYRAALRGRAAAEELAEARRKLYVGLTRASEALVVAMDAKAPAAGKPPAYPALVDDVRSALCGAADFPEGEALLEYGGSAPARFERIVVQAAGAVLAGAGPDAQAEGPSCGSGASCAPFFVPRMAGFEPLPRRPWRPADEGAFSYSSIAPAYASAPGEVPAAVVETGADAPSSAGLAVAPPPMPGGEGEEAYPKADADKATALGSAFHRAAQFAIEAGSPPDGARIAAIADALALSPAQRRRLAGACERWFGSVACAETHAWELRRAEVPFVVALDGALMEGEIDLLCTHGAEPGGAALAIDYKTGGSASETPAQLHGKHLLQAQCYAYALLSQGFDEVELRFVRVERPEPPHEDGTAAAAGPGEPQAVSYRFARPDLEDLRGAVAQARRAARA</sequence>
<dbReference type="InterPro" id="IPR027417">
    <property type="entry name" value="P-loop_NTPase"/>
</dbReference>
<proteinExistence type="inferred from homology"/>
<keyword evidence="8 15" id="KW-0067">ATP-binding</keyword>
<dbReference type="GO" id="GO:0003677">
    <property type="term" value="F:DNA binding"/>
    <property type="evidence" value="ECO:0007669"/>
    <property type="project" value="UniProtKB-KW"/>
</dbReference>
<protein>
    <recommendedName>
        <fullName evidence="13">DNA 3'-5' helicase</fullName>
        <ecNumber evidence="13">5.6.2.4</ecNumber>
    </recommendedName>
</protein>
<dbReference type="Gene3D" id="1.10.10.160">
    <property type="match status" value="1"/>
</dbReference>
<dbReference type="Proteomes" id="UP000254000">
    <property type="component" value="Unassembled WGS sequence"/>
</dbReference>